<evidence type="ECO:0000256" key="1">
    <source>
        <dbReference type="SAM" id="SignalP"/>
    </source>
</evidence>
<accession>A0A1H6Q8Z0</accession>
<protein>
    <recommendedName>
        <fullName evidence="4">Lipoprotein</fullName>
    </recommendedName>
</protein>
<reference evidence="2 3" key="1">
    <citation type="submission" date="2016-10" db="EMBL/GenBank/DDBJ databases">
        <authorList>
            <person name="de Groot N.N."/>
        </authorList>
    </citation>
    <scope>NUCLEOTIDE SEQUENCE [LARGE SCALE GENOMIC DNA]</scope>
    <source>
        <strain evidence="2 3">DSM 19938</strain>
    </source>
</reference>
<evidence type="ECO:0000313" key="3">
    <source>
        <dbReference type="Proteomes" id="UP000199532"/>
    </source>
</evidence>
<dbReference type="AlphaFoldDB" id="A0A1H6Q8Z0"/>
<keyword evidence="1" id="KW-0732">Signal</keyword>
<feature type="chain" id="PRO_5011674241" description="Lipoprotein" evidence="1">
    <location>
        <begin position="23"/>
        <end position="344"/>
    </location>
</feature>
<dbReference type="STRING" id="408657.SAMN04487995_0421"/>
<dbReference type="OrthoDB" id="934295at2"/>
<keyword evidence="3" id="KW-1185">Reference proteome</keyword>
<dbReference type="EMBL" id="FNXY01000001">
    <property type="protein sequence ID" value="SEI40271.1"/>
    <property type="molecule type" value="Genomic_DNA"/>
</dbReference>
<sequence length="344" mass="34808">MKKPMLRLTVLSLMMAAMLVNCKDKDETEPTTIDPEIGKQFDNIAIASPTLDQPAEVKVTEASIEASAKATEVNGALGSIAGSGTVPASVSTAGAEVKSAISDSEINTLNSVNSATVAAVAAGGALSPELKAILDKAMANPAVAAYLPKFTFPVVEGVTLRGTRVGATDAVEKVEKVLVTDACLADAQAKFDVVKARLDASKATETQKVTAAYNAAIQPIAGQQTACTDGLTAKYAEYRTSTQAQASAALADIEAAQGALGDLYPVLKALVNIQLLGALSSINTLQAADAQACVAKAAAATTNAQAAQTANLAKVEVAYTAALTEANTVKAAAVASCHNQGGGN</sequence>
<feature type="signal peptide" evidence="1">
    <location>
        <begin position="1"/>
        <end position="22"/>
    </location>
</feature>
<organism evidence="2 3">
    <name type="scientific">Dyadobacter koreensis</name>
    <dbReference type="NCBI Taxonomy" id="408657"/>
    <lineage>
        <taxon>Bacteria</taxon>
        <taxon>Pseudomonadati</taxon>
        <taxon>Bacteroidota</taxon>
        <taxon>Cytophagia</taxon>
        <taxon>Cytophagales</taxon>
        <taxon>Spirosomataceae</taxon>
        <taxon>Dyadobacter</taxon>
    </lineage>
</organism>
<proteinExistence type="predicted"/>
<dbReference type="Proteomes" id="UP000199532">
    <property type="component" value="Unassembled WGS sequence"/>
</dbReference>
<name>A0A1H6Q8Z0_9BACT</name>
<gene>
    <name evidence="2" type="ORF">SAMN04487995_0421</name>
</gene>
<dbReference type="RefSeq" id="WP_090331448.1">
    <property type="nucleotide sequence ID" value="NZ_FNXY01000001.1"/>
</dbReference>
<evidence type="ECO:0000313" key="2">
    <source>
        <dbReference type="EMBL" id="SEI40271.1"/>
    </source>
</evidence>
<evidence type="ECO:0008006" key="4">
    <source>
        <dbReference type="Google" id="ProtNLM"/>
    </source>
</evidence>